<dbReference type="PANTHER" id="PTHR33744:SF15">
    <property type="entry name" value="CARBOHYDRATE DIACID REGULATOR"/>
    <property type="match status" value="1"/>
</dbReference>
<protein>
    <submittedName>
        <fullName evidence="3">CdaR family transcriptional regulator</fullName>
    </submittedName>
</protein>
<evidence type="ECO:0000259" key="2">
    <source>
        <dbReference type="Pfam" id="PF13556"/>
    </source>
</evidence>
<name>A0ABW5AKI7_9BRAD</name>
<proteinExistence type="predicted"/>
<feature type="domain" description="Putative sugar diacid recognition" evidence="1">
    <location>
        <begin position="4"/>
        <end position="134"/>
    </location>
</feature>
<dbReference type="InterPro" id="IPR025736">
    <property type="entry name" value="PucR_C-HTH_dom"/>
</dbReference>
<dbReference type="InterPro" id="IPR008599">
    <property type="entry name" value="Diacid_rec"/>
</dbReference>
<dbReference type="RefSeq" id="WP_378478619.1">
    <property type="nucleotide sequence ID" value="NZ_JBHUIW010000017.1"/>
</dbReference>
<dbReference type="Gene3D" id="1.10.10.2840">
    <property type="entry name" value="PucR C-terminal helix-turn-helix domain"/>
    <property type="match status" value="1"/>
</dbReference>
<gene>
    <name evidence="3" type="ORF">ACFSOX_15000</name>
</gene>
<comment type="caution">
    <text evidence="3">The sequence shown here is derived from an EMBL/GenBank/DDBJ whole genome shotgun (WGS) entry which is preliminary data.</text>
</comment>
<dbReference type="PANTHER" id="PTHR33744">
    <property type="entry name" value="CARBOHYDRATE DIACID REGULATOR"/>
    <property type="match status" value="1"/>
</dbReference>
<evidence type="ECO:0000259" key="1">
    <source>
        <dbReference type="Pfam" id="PF05651"/>
    </source>
</evidence>
<dbReference type="InterPro" id="IPR051448">
    <property type="entry name" value="CdaR-like_regulators"/>
</dbReference>
<dbReference type="Pfam" id="PF05651">
    <property type="entry name" value="Diacid_rec"/>
    <property type="match status" value="1"/>
</dbReference>
<dbReference type="InterPro" id="IPR042070">
    <property type="entry name" value="PucR_C-HTH_sf"/>
</dbReference>
<evidence type="ECO:0000313" key="3">
    <source>
        <dbReference type="EMBL" id="MFD2183463.1"/>
    </source>
</evidence>
<evidence type="ECO:0000313" key="4">
    <source>
        <dbReference type="Proteomes" id="UP001597314"/>
    </source>
</evidence>
<dbReference type="Proteomes" id="UP001597314">
    <property type="component" value="Unassembled WGS sequence"/>
</dbReference>
<dbReference type="Pfam" id="PF13556">
    <property type="entry name" value="HTH_30"/>
    <property type="match status" value="1"/>
</dbReference>
<organism evidence="3 4">
    <name type="scientific">Rhodoplanes azumiensis</name>
    <dbReference type="NCBI Taxonomy" id="1897628"/>
    <lineage>
        <taxon>Bacteria</taxon>
        <taxon>Pseudomonadati</taxon>
        <taxon>Pseudomonadota</taxon>
        <taxon>Alphaproteobacteria</taxon>
        <taxon>Hyphomicrobiales</taxon>
        <taxon>Nitrobacteraceae</taxon>
        <taxon>Rhodoplanes</taxon>
    </lineage>
</organism>
<sequence length="394" mass="41968">MHISPDLAQRIVDIIIPVVHRNVNLMDLRGQIIASGHPHRIGTVHMGARIAIEHGETIEIFADELARYPGALQGINMPILQGERPIGVVGVFGDPPEVRATAQLVKMITELVLERESLQRESGATRRMREEFTQLLLMHEGDELPAAARRLARSVGFDVEPARIVALFAADAGVAPDATATEGVGTLAAMPLADSETHLRHSGTLRPADFVGTLEKAVAVLFASSGPPDAALLARVHAVRRDLAHRSGLVVRGGVGGRAAPGRFPASFRQARFALLRAGKRLPVRAVTEEPLLADYLRDRLMAGDGGAAAQPLAARIAAAFARRPALRDTVAAVLAANLDASAAASALGIHRNTLAYRLRQFEEITGLAPARRFHDAVLTWIALGADPASAPKS</sequence>
<reference evidence="4" key="1">
    <citation type="journal article" date="2019" name="Int. J. Syst. Evol. Microbiol.">
        <title>The Global Catalogue of Microorganisms (GCM) 10K type strain sequencing project: providing services to taxonomists for standard genome sequencing and annotation.</title>
        <authorList>
            <consortium name="The Broad Institute Genomics Platform"/>
            <consortium name="The Broad Institute Genome Sequencing Center for Infectious Disease"/>
            <person name="Wu L."/>
            <person name="Ma J."/>
        </authorList>
    </citation>
    <scope>NUCLEOTIDE SEQUENCE [LARGE SCALE GENOMIC DNA]</scope>
    <source>
        <strain evidence="4">CGMCC 1.6774</strain>
    </source>
</reference>
<accession>A0ABW5AKI7</accession>
<keyword evidence="4" id="KW-1185">Reference proteome</keyword>
<feature type="domain" description="PucR C-terminal helix-turn-helix" evidence="2">
    <location>
        <begin position="327"/>
        <end position="384"/>
    </location>
</feature>
<dbReference type="EMBL" id="JBHUIW010000017">
    <property type="protein sequence ID" value="MFD2183463.1"/>
    <property type="molecule type" value="Genomic_DNA"/>
</dbReference>